<evidence type="ECO:0000313" key="3">
    <source>
        <dbReference type="Proteomes" id="UP000824120"/>
    </source>
</evidence>
<name>A0A9J5XDB1_SOLCO</name>
<feature type="region of interest" description="Disordered" evidence="1">
    <location>
        <begin position="101"/>
        <end position="157"/>
    </location>
</feature>
<keyword evidence="3" id="KW-1185">Reference proteome</keyword>
<dbReference type="Proteomes" id="UP000824120">
    <property type="component" value="Chromosome 9"/>
</dbReference>
<comment type="caution">
    <text evidence="2">The sequence shown here is derived from an EMBL/GenBank/DDBJ whole genome shotgun (WGS) entry which is preliminary data.</text>
</comment>
<dbReference type="InterPro" id="IPR040256">
    <property type="entry name" value="At4g02000-like"/>
</dbReference>
<dbReference type="OrthoDB" id="1302923at2759"/>
<organism evidence="2 3">
    <name type="scientific">Solanum commersonii</name>
    <name type="common">Commerson's wild potato</name>
    <name type="synonym">Commerson's nightshade</name>
    <dbReference type="NCBI Taxonomy" id="4109"/>
    <lineage>
        <taxon>Eukaryota</taxon>
        <taxon>Viridiplantae</taxon>
        <taxon>Streptophyta</taxon>
        <taxon>Embryophyta</taxon>
        <taxon>Tracheophyta</taxon>
        <taxon>Spermatophyta</taxon>
        <taxon>Magnoliopsida</taxon>
        <taxon>eudicotyledons</taxon>
        <taxon>Gunneridae</taxon>
        <taxon>Pentapetalae</taxon>
        <taxon>asterids</taxon>
        <taxon>lamiids</taxon>
        <taxon>Solanales</taxon>
        <taxon>Solanaceae</taxon>
        <taxon>Solanoideae</taxon>
        <taxon>Solaneae</taxon>
        <taxon>Solanum</taxon>
    </lineage>
</organism>
<dbReference type="EMBL" id="JACXVP010000009">
    <property type="protein sequence ID" value="KAG5585206.1"/>
    <property type="molecule type" value="Genomic_DNA"/>
</dbReference>
<evidence type="ECO:0000313" key="2">
    <source>
        <dbReference type="EMBL" id="KAG5585206.1"/>
    </source>
</evidence>
<dbReference type="AlphaFoldDB" id="A0A9J5XDB1"/>
<sequence>MFKHRAKLLVQLEFLIHRKICYKVEKISYARVLIEVDISKNLCDVIAIETPTGPQNQYIKYEWRPKFCNHCLRLGHKDVEYWYNHPSKEYMVESYDEGERNQMGATMGYGKRRKNKEPETRIDTSKLTLEPSSQPPPELDPRQRLGKQYVDESSHLR</sequence>
<reference evidence="2 3" key="1">
    <citation type="submission" date="2020-09" db="EMBL/GenBank/DDBJ databases">
        <title>De no assembly of potato wild relative species, Solanum commersonii.</title>
        <authorList>
            <person name="Cho K."/>
        </authorList>
    </citation>
    <scope>NUCLEOTIDE SEQUENCE [LARGE SCALE GENOMIC DNA]</scope>
    <source>
        <strain evidence="2">LZ3.2</strain>
        <tissue evidence="2">Leaf</tissue>
    </source>
</reference>
<feature type="compositionally biased region" description="Basic and acidic residues" evidence="1">
    <location>
        <begin position="139"/>
        <end position="157"/>
    </location>
</feature>
<proteinExistence type="predicted"/>
<evidence type="ECO:0008006" key="4">
    <source>
        <dbReference type="Google" id="ProtNLM"/>
    </source>
</evidence>
<dbReference type="PANTHER" id="PTHR31286:SF180">
    <property type="entry name" value="OS10G0362600 PROTEIN"/>
    <property type="match status" value="1"/>
</dbReference>
<evidence type="ECO:0000256" key="1">
    <source>
        <dbReference type="SAM" id="MobiDB-lite"/>
    </source>
</evidence>
<protein>
    <recommendedName>
        <fullName evidence="4">Zinc knuckle CX2CX4HX4C domain-containing protein</fullName>
    </recommendedName>
</protein>
<dbReference type="PANTHER" id="PTHR31286">
    <property type="entry name" value="GLYCINE-RICH CELL WALL STRUCTURAL PROTEIN 1.8-LIKE"/>
    <property type="match status" value="1"/>
</dbReference>
<gene>
    <name evidence="2" type="ORF">H5410_045640</name>
</gene>
<accession>A0A9J5XDB1</accession>